<organism evidence="1 2">
    <name type="scientific">Nonomuraea salmonea</name>
    <dbReference type="NCBI Taxonomy" id="46181"/>
    <lineage>
        <taxon>Bacteria</taxon>
        <taxon>Bacillati</taxon>
        <taxon>Actinomycetota</taxon>
        <taxon>Actinomycetes</taxon>
        <taxon>Streptosporangiales</taxon>
        <taxon>Streptosporangiaceae</taxon>
        <taxon>Nonomuraea</taxon>
    </lineage>
</organism>
<dbReference type="Proteomes" id="UP001589568">
    <property type="component" value="Unassembled WGS sequence"/>
</dbReference>
<dbReference type="EMBL" id="JBHMCF010000057">
    <property type="protein sequence ID" value="MFB9476821.1"/>
    <property type="molecule type" value="Genomic_DNA"/>
</dbReference>
<evidence type="ECO:0000313" key="1">
    <source>
        <dbReference type="EMBL" id="MFB9476821.1"/>
    </source>
</evidence>
<proteinExistence type="predicted"/>
<keyword evidence="2" id="KW-1185">Reference proteome</keyword>
<accession>A0ABV5P3U6</accession>
<reference evidence="1 2" key="1">
    <citation type="submission" date="2024-09" db="EMBL/GenBank/DDBJ databases">
        <authorList>
            <person name="Sun Q."/>
            <person name="Mori K."/>
        </authorList>
    </citation>
    <scope>NUCLEOTIDE SEQUENCE [LARGE SCALE GENOMIC DNA]</scope>
    <source>
        <strain evidence="1 2">JCM 3324</strain>
    </source>
</reference>
<gene>
    <name evidence="1" type="ORF">ACFFR3_45655</name>
</gene>
<evidence type="ECO:0000313" key="2">
    <source>
        <dbReference type="Proteomes" id="UP001589568"/>
    </source>
</evidence>
<comment type="caution">
    <text evidence="1">The sequence shown here is derived from an EMBL/GenBank/DDBJ whole genome shotgun (WGS) entry which is preliminary data.</text>
</comment>
<name>A0ABV5P3U6_9ACTN</name>
<sequence length="107" mass="11332">MTTPEPAPNPDAAGRERAAGALAQHAFAAAGALRLLAEHMSSIGWRTDEYSVEDLERVADSIRGMSIRAALASADADLVTMTMGKPMKLIPPGSYLAGEQDDRDTPH</sequence>
<dbReference type="RefSeq" id="WP_379485189.1">
    <property type="nucleotide sequence ID" value="NZ_JBHMCF010000057.1"/>
</dbReference>
<protein>
    <submittedName>
        <fullName evidence="1">Uncharacterized protein</fullName>
    </submittedName>
</protein>